<proteinExistence type="predicted"/>
<dbReference type="InterPro" id="IPR029062">
    <property type="entry name" value="Class_I_gatase-like"/>
</dbReference>
<dbReference type="PANTHER" id="PTHR10099:SF1">
    <property type="entry name" value="PHOSPHORIBOSYLFORMYLGLYCINAMIDINE SYNTHASE"/>
    <property type="match status" value="1"/>
</dbReference>
<gene>
    <name evidence="2" type="ORF">METZ01_LOCUS296849</name>
</gene>
<evidence type="ECO:0000313" key="2">
    <source>
        <dbReference type="EMBL" id="SVC43995.1"/>
    </source>
</evidence>
<name>A0A382M7K7_9ZZZZ</name>
<dbReference type="PANTHER" id="PTHR10099">
    <property type="entry name" value="PHOSPHORIBOSYLFORMYLGLYCINAMIDINE SYNTHASE"/>
    <property type="match status" value="1"/>
</dbReference>
<protein>
    <recommendedName>
        <fullName evidence="1">PurM-like C-terminal domain-containing protein</fullName>
    </recommendedName>
</protein>
<dbReference type="AlphaFoldDB" id="A0A382M7K7"/>
<organism evidence="2">
    <name type="scientific">marine metagenome</name>
    <dbReference type="NCBI Taxonomy" id="408172"/>
    <lineage>
        <taxon>unclassified sequences</taxon>
        <taxon>metagenomes</taxon>
        <taxon>ecological metagenomes</taxon>
    </lineage>
</organism>
<dbReference type="InterPro" id="IPR010918">
    <property type="entry name" value="PurM-like_C_dom"/>
</dbReference>
<dbReference type="PROSITE" id="PS51273">
    <property type="entry name" value="GATASE_TYPE_1"/>
    <property type="match status" value="1"/>
</dbReference>
<dbReference type="Gene3D" id="3.90.650.10">
    <property type="entry name" value="PurM-like C-terminal domain"/>
    <property type="match status" value="1"/>
</dbReference>
<dbReference type="SUPFAM" id="SSF52317">
    <property type="entry name" value="Class I glutamine amidotransferase-like"/>
    <property type="match status" value="1"/>
</dbReference>
<dbReference type="GO" id="GO:0005737">
    <property type="term" value="C:cytoplasm"/>
    <property type="evidence" value="ECO:0007669"/>
    <property type="project" value="TreeGrafter"/>
</dbReference>
<dbReference type="GO" id="GO:0006164">
    <property type="term" value="P:purine nucleotide biosynthetic process"/>
    <property type="evidence" value="ECO:0007669"/>
    <property type="project" value="TreeGrafter"/>
</dbReference>
<dbReference type="Pfam" id="PF13507">
    <property type="entry name" value="GATase_5"/>
    <property type="match status" value="1"/>
</dbReference>
<dbReference type="Gene3D" id="3.40.50.880">
    <property type="match status" value="1"/>
</dbReference>
<dbReference type="InterPro" id="IPR036676">
    <property type="entry name" value="PurM-like_C_sf"/>
</dbReference>
<dbReference type="SMART" id="SM01211">
    <property type="entry name" value="GATase_5"/>
    <property type="match status" value="1"/>
</dbReference>
<sequence length="389" mass="43616">MGGSIASQVENVLSGKTPGVECKKEMPDFVAAFYKLLTRKKILACHDRSDGGLITVLSEMAFASKTGLDIYIDSICSTDRNLIHALFNEELGIVIQIKKKDKKEVMRYFSISDLAKHVHTIGVLNSIKKIRIIKNDLIKSEWNLRDLLSEWNSVSYKMQVLRDNPKTAKEEFLSEIDTDKKGLHPKITFDIPKKLVRSFHRPKVAILREQGVNGHIEMAAAFDRVGFNCKDVHMTDLLSGKQSLQDYKGLVACGGFSYGDVLGAGEGWAANILHNKSLKKEFNNYFSREDVFTLGICNGCQMISQLSSLIPGAKGWPNFVKNISEKFEARVVQTKIQKTPSIFFKNMEGSILPVPVAHGEGRAELKKDGVEDLYQKKLIPLVYVDDDEK</sequence>
<reference evidence="2" key="1">
    <citation type="submission" date="2018-05" db="EMBL/GenBank/DDBJ databases">
        <authorList>
            <person name="Lanie J.A."/>
            <person name="Ng W.-L."/>
            <person name="Kazmierczak K.M."/>
            <person name="Andrzejewski T.M."/>
            <person name="Davidsen T.M."/>
            <person name="Wayne K.J."/>
            <person name="Tettelin H."/>
            <person name="Glass J.I."/>
            <person name="Rusch D."/>
            <person name="Podicherti R."/>
            <person name="Tsui H.-C.T."/>
            <person name="Winkler M.E."/>
        </authorList>
    </citation>
    <scope>NUCLEOTIDE SEQUENCE</scope>
</reference>
<evidence type="ECO:0000259" key="1">
    <source>
        <dbReference type="Pfam" id="PF02769"/>
    </source>
</evidence>
<dbReference type="GO" id="GO:0004642">
    <property type="term" value="F:phosphoribosylformylglycinamidine synthase activity"/>
    <property type="evidence" value="ECO:0007669"/>
    <property type="project" value="TreeGrafter"/>
</dbReference>
<accession>A0A382M7K7</accession>
<dbReference type="Pfam" id="PF02769">
    <property type="entry name" value="AIRS_C"/>
    <property type="match status" value="1"/>
</dbReference>
<dbReference type="EMBL" id="UINC01091322">
    <property type="protein sequence ID" value="SVC43995.1"/>
    <property type="molecule type" value="Genomic_DNA"/>
</dbReference>
<dbReference type="SUPFAM" id="SSF56042">
    <property type="entry name" value="PurM C-terminal domain-like"/>
    <property type="match status" value="1"/>
</dbReference>
<feature type="domain" description="PurM-like C-terminal" evidence="1">
    <location>
        <begin position="19"/>
        <end position="128"/>
    </location>
</feature>
<feature type="non-terminal residue" evidence="2">
    <location>
        <position position="389"/>
    </location>
</feature>